<gene>
    <name evidence="1" type="ORF">ACFQVC_40340</name>
</gene>
<reference evidence="2" key="1">
    <citation type="journal article" date="2019" name="Int. J. Syst. Evol. Microbiol.">
        <title>The Global Catalogue of Microorganisms (GCM) 10K type strain sequencing project: providing services to taxonomists for standard genome sequencing and annotation.</title>
        <authorList>
            <consortium name="The Broad Institute Genomics Platform"/>
            <consortium name="The Broad Institute Genome Sequencing Center for Infectious Disease"/>
            <person name="Wu L."/>
            <person name="Ma J."/>
        </authorList>
    </citation>
    <scope>NUCLEOTIDE SEQUENCE [LARGE SCALE GENOMIC DNA]</scope>
    <source>
        <strain evidence="2">SYNS20</strain>
    </source>
</reference>
<organism evidence="1 2">
    <name type="scientific">Streptomyces monticola</name>
    <dbReference type="NCBI Taxonomy" id="2666263"/>
    <lineage>
        <taxon>Bacteria</taxon>
        <taxon>Bacillati</taxon>
        <taxon>Actinomycetota</taxon>
        <taxon>Actinomycetes</taxon>
        <taxon>Kitasatosporales</taxon>
        <taxon>Streptomycetaceae</taxon>
        <taxon>Streptomyces</taxon>
    </lineage>
</organism>
<keyword evidence="2" id="KW-1185">Reference proteome</keyword>
<proteinExistence type="predicted"/>
<dbReference type="Proteomes" id="UP001596523">
    <property type="component" value="Unassembled WGS sequence"/>
</dbReference>
<protein>
    <submittedName>
        <fullName evidence="1">DUF993 family protein</fullName>
    </submittedName>
</protein>
<evidence type="ECO:0000313" key="1">
    <source>
        <dbReference type="EMBL" id="MFC7310450.1"/>
    </source>
</evidence>
<sequence length="396" mass="42952">MIELPEENGALTPYMPNREPYGFTSDSTPFRSRSVLAAAPVVGDRFAANEPFGPPLGPPPPQALDWDATLAVRRHLWAHGFTVAEGLDTAHRGAGLDWPTTAELIRRTGAAAAETGGQFAAGVWTDQLDPFAPHTAKEVVAAYQEQLDVVGEAGGRPIIQASAALAAAVQSPQEYAEIYAELIGRSAQPVILHWLLPEWMPGHAGYWGHQDQNAATDAFLELIAEHAEKIDGVKVAPLSPAAETELRRRLPAGVRFYTGDYDTYTDLIAGDAQGHSDALSPVFTPIAPLAAQALRSLDAGDTEAFRKRLEQSRELSQHLFQGPGRSTLFFKSGLVFLAWLAGHTDHFRMVWAEQGARSVPHLATAYRLADRLGLFPDPELAERRITSYLTVSGIPQ</sequence>
<dbReference type="Gene3D" id="3.20.20.70">
    <property type="entry name" value="Aldolase class I"/>
    <property type="match status" value="1"/>
</dbReference>
<accession>A0ABW2JY57</accession>
<dbReference type="RefSeq" id="WP_381840998.1">
    <property type="nucleotide sequence ID" value="NZ_JBHTCF010000034.1"/>
</dbReference>
<dbReference type="SUPFAM" id="SSF51569">
    <property type="entry name" value="Aldolase"/>
    <property type="match status" value="1"/>
</dbReference>
<evidence type="ECO:0000313" key="2">
    <source>
        <dbReference type="Proteomes" id="UP001596523"/>
    </source>
</evidence>
<dbReference type="InterPro" id="IPR009334">
    <property type="entry name" value="DUF993"/>
</dbReference>
<name>A0ABW2JY57_9ACTN</name>
<dbReference type="InterPro" id="IPR013785">
    <property type="entry name" value="Aldolase_TIM"/>
</dbReference>
<dbReference type="EMBL" id="JBHTCF010000034">
    <property type="protein sequence ID" value="MFC7310450.1"/>
    <property type="molecule type" value="Genomic_DNA"/>
</dbReference>
<dbReference type="Pfam" id="PF06187">
    <property type="entry name" value="DUF993"/>
    <property type="match status" value="1"/>
</dbReference>
<comment type="caution">
    <text evidence="1">The sequence shown here is derived from an EMBL/GenBank/DDBJ whole genome shotgun (WGS) entry which is preliminary data.</text>
</comment>